<dbReference type="AlphaFoldDB" id="E3NDI7"/>
<evidence type="ECO:0000313" key="3">
    <source>
        <dbReference type="Proteomes" id="UP000008281"/>
    </source>
</evidence>
<organism evidence="3">
    <name type="scientific">Caenorhabditis remanei</name>
    <name type="common">Caenorhabditis vulgaris</name>
    <dbReference type="NCBI Taxonomy" id="31234"/>
    <lineage>
        <taxon>Eukaryota</taxon>
        <taxon>Metazoa</taxon>
        <taxon>Ecdysozoa</taxon>
        <taxon>Nematoda</taxon>
        <taxon>Chromadorea</taxon>
        <taxon>Rhabditida</taxon>
        <taxon>Rhabditina</taxon>
        <taxon>Rhabditomorpha</taxon>
        <taxon>Rhabditoidea</taxon>
        <taxon>Rhabditidae</taxon>
        <taxon>Peloderinae</taxon>
        <taxon>Caenorhabditis</taxon>
    </lineage>
</organism>
<dbReference type="OrthoDB" id="5908353at2759"/>
<dbReference type="OMA" id="MAYRIMS"/>
<name>E3NDI7_CAERE</name>
<gene>
    <name evidence="2" type="ORF">CRE_19469</name>
</gene>
<reference evidence="2" key="1">
    <citation type="submission" date="2007-07" db="EMBL/GenBank/DDBJ databases">
        <title>PCAP assembly of the Caenorhabditis remanei genome.</title>
        <authorList>
            <consortium name="The Caenorhabditis remanei Sequencing Consortium"/>
            <person name="Wilson R.K."/>
        </authorList>
    </citation>
    <scope>NUCLEOTIDE SEQUENCE [LARGE SCALE GENOMIC DNA]</scope>
    <source>
        <strain evidence="2">PB4641</strain>
    </source>
</reference>
<dbReference type="Pfam" id="PF00646">
    <property type="entry name" value="F-box"/>
    <property type="match status" value="1"/>
</dbReference>
<sequence length="345" mass="39923">MSPLKFMSFPSLVQENVLKHMEFAEVFMMSLCSKRTKNCAVRARIEIPQVYFTVKETEQKIGIRREEGKEKTKTIIRVLEYPEERIKSADKFLRFFSFFSVCAAIKPYKGACVIKIKQTEETFMAGLYHYFKALFRLTEPSYLVMNVNRLSERMLFVEDVNKAHITGQTLEVKDLDLFLTKNPNLEILKIESSINGELDNISRILSVENVHLSNAGHFGMRLLSKFTGRNISLFEPVLVETELNAIIKKWMNGEEFQNLETVFAQIKTSLVRGMNLDQIFDGFAVERFNPANRPQDFQFDKKLFGHSSQPYSFCGLGCYDVIRKNDGKRASVLAVHTHFMFVVWN</sequence>
<dbReference type="FunCoup" id="E3NDI7">
    <property type="interactions" value="530"/>
</dbReference>
<evidence type="ECO:0000259" key="1">
    <source>
        <dbReference type="Pfam" id="PF00646"/>
    </source>
</evidence>
<feature type="domain" description="F-box" evidence="1">
    <location>
        <begin position="8"/>
        <end position="40"/>
    </location>
</feature>
<dbReference type="PANTHER" id="PTHR21503:SF8">
    <property type="entry name" value="F-BOX ASSOCIATED DOMAIN-CONTAINING PROTEIN-RELATED"/>
    <property type="match status" value="1"/>
</dbReference>
<dbReference type="InParanoid" id="E3NDI7"/>
<accession>E3NDI7</accession>
<proteinExistence type="predicted"/>
<dbReference type="Proteomes" id="UP000008281">
    <property type="component" value="Unassembled WGS sequence"/>
</dbReference>
<dbReference type="HOGENOM" id="CLU_040220_1_0_1"/>
<dbReference type="InterPro" id="IPR001810">
    <property type="entry name" value="F-box_dom"/>
</dbReference>
<protein>
    <recommendedName>
        <fullName evidence="1">F-box domain-containing protein</fullName>
    </recommendedName>
</protein>
<dbReference type="EMBL" id="DS268610">
    <property type="protein sequence ID" value="EFO94017.1"/>
    <property type="molecule type" value="Genomic_DNA"/>
</dbReference>
<keyword evidence="3" id="KW-1185">Reference proteome</keyword>
<dbReference type="PANTHER" id="PTHR21503">
    <property type="entry name" value="F-BOX-CONTAINING HYPOTHETICAL PROTEIN C.ELEGANS"/>
    <property type="match status" value="1"/>
</dbReference>
<evidence type="ECO:0000313" key="2">
    <source>
        <dbReference type="EMBL" id="EFO94017.1"/>
    </source>
</evidence>